<accession>A0A915KWI8</accession>
<keyword evidence="1" id="KW-1185">Reference proteome</keyword>
<dbReference type="Proteomes" id="UP000887565">
    <property type="component" value="Unplaced"/>
</dbReference>
<reference evidence="2" key="1">
    <citation type="submission" date="2022-11" db="UniProtKB">
        <authorList>
            <consortium name="WormBaseParasite"/>
        </authorList>
    </citation>
    <scope>IDENTIFICATION</scope>
</reference>
<dbReference type="WBParaSite" id="nRc.2.0.1.t43312-RA">
    <property type="protein sequence ID" value="nRc.2.0.1.t43312-RA"/>
    <property type="gene ID" value="nRc.2.0.1.g43312"/>
</dbReference>
<proteinExistence type="predicted"/>
<sequence length="106" mass="11874">MEHLDTQRCLYARYKKLLTTTVNKSGFLIEILLRIKIVTQERGMTQEILRIRLIDEGGEPKAQAPACSQQAVENPLGDLPKQSVDCSLSGVDWPANGDKSGRFRSE</sequence>
<evidence type="ECO:0000313" key="1">
    <source>
        <dbReference type="Proteomes" id="UP000887565"/>
    </source>
</evidence>
<dbReference type="AlphaFoldDB" id="A0A915KWI8"/>
<name>A0A915KWI8_ROMCU</name>
<protein>
    <submittedName>
        <fullName evidence="2">Uncharacterized protein</fullName>
    </submittedName>
</protein>
<evidence type="ECO:0000313" key="2">
    <source>
        <dbReference type="WBParaSite" id="nRc.2.0.1.t43312-RA"/>
    </source>
</evidence>
<organism evidence="1 2">
    <name type="scientific">Romanomermis culicivorax</name>
    <name type="common">Nematode worm</name>
    <dbReference type="NCBI Taxonomy" id="13658"/>
    <lineage>
        <taxon>Eukaryota</taxon>
        <taxon>Metazoa</taxon>
        <taxon>Ecdysozoa</taxon>
        <taxon>Nematoda</taxon>
        <taxon>Enoplea</taxon>
        <taxon>Dorylaimia</taxon>
        <taxon>Mermithida</taxon>
        <taxon>Mermithoidea</taxon>
        <taxon>Mermithidae</taxon>
        <taxon>Romanomermis</taxon>
    </lineage>
</organism>